<dbReference type="PANTHER" id="PTHR31913:SF0">
    <property type="entry name" value="VACUOLAR IMPORT AND DEGRADATION PROTEIN 27"/>
    <property type="match status" value="1"/>
</dbReference>
<dbReference type="SUPFAM" id="SSF50978">
    <property type="entry name" value="WD40 repeat-like"/>
    <property type="match status" value="1"/>
</dbReference>
<accession>A0A640KD48</accession>
<dbReference type="EMBL" id="BLBS01000022">
    <property type="protein sequence ID" value="GET87626.1"/>
    <property type="molecule type" value="Genomic_DNA"/>
</dbReference>
<dbReference type="GO" id="GO:0005634">
    <property type="term" value="C:nucleus"/>
    <property type="evidence" value="ECO:0007669"/>
    <property type="project" value="TreeGrafter"/>
</dbReference>
<dbReference type="Pfam" id="PF08553">
    <property type="entry name" value="VID27"/>
    <property type="match status" value="1"/>
</dbReference>
<feature type="domain" description="Vacuolar import/degradation Vid27 C-terminal" evidence="1">
    <location>
        <begin position="249"/>
        <end position="506"/>
    </location>
</feature>
<keyword evidence="3" id="KW-1185">Reference proteome</keyword>
<dbReference type="PANTHER" id="PTHR31913">
    <property type="entry name" value="VACUOLAR IMPORT AND DEGRADATION PROTEIN 27"/>
    <property type="match status" value="1"/>
</dbReference>
<proteinExistence type="predicted"/>
<comment type="caution">
    <text evidence="2">The sequence shown here is derived from an EMBL/GenBank/DDBJ whole genome shotgun (WGS) entry which is preliminary data.</text>
</comment>
<evidence type="ECO:0000313" key="2">
    <source>
        <dbReference type="EMBL" id="GET87626.1"/>
    </source>
</evidence>
<dbReference type="InterPro" id="IPR013863">
    <property type="entry name" value="VID27_C"/>
</dbReference>
<dbReference type="VEuPathDB" id="TriTrypDB:LtaPh_1707600"/>
<gene>
    <name evidence="2" type="ORF">LtaPh_1707600</name>
</gene>
<dbReference type="OrthoDB" id="10251113at2759"/>
<dbReference type="GO" id="GO:0005737">
    <property type="term" value="C:cytoplasm"/>
    <property type="evidence" value="ECO:0007669"/>
    <property type="project" value="TreeGrafter"/>
</dbReference>
<dbReference type="InterPro" id="IPR040458">
    <property type="entry name" value="Vid27"/>
</dbReference>
<protein>
    <recommendedName>
        <fullName evidence="1">Vacuolar import/degradation Vid27 C-terminal domain-containing protein</fullName>
    </recommendedName>
</protein>
<dbReference type="InterPro" id="IPR036322">
    <property type="entry name" value="WD40_repeat_dom_sf"/>
</dbReference>
<sequence>MQATMSKSTTKLFTNQGTFYQYAGEEGENPYYKPLGDVDNFTISLLKHKKTAGTAGSNNSSVEYLIVVAEDGENVFEQPIGVDLQLSYSAPTASVHWPALIDEELETVAFRFTVPAAHVAQVTAQLRMEKFVELYNRCTYSLLVGHEEVDPEDEWYQYLGAAATHEISNEDVTESVFEFDSSQLEKESTGSGNICAAESLQFRRVLVVKKGNEEASLELQALPQTERGFDRAAMENLVVHDVDSTSTGALLENGDITMLMFGGESASVQQLDLMRGTVVQEYKPADLPVRSVTYANHTASNSGSVYTCLSRNIALNIDVRMDPRNCVVVEDGKQPTDYALSSLRTDFTCHATSQNGYLVIGDGSGNIRLYTGPPGARKPSGGHFPKTAKTLLDTKTPIVDIDVTADGQYIVATSTSFLLFIETKYVDNNNKESTGFDTRMGAKKPQPIVLQPSPEQTLRMGGPRMVHFQSAKFDRFPGTKELCVTASCGDYLLTWSLHVIESSQRNGRSVVNSAVAVGQTVLSTYANRASHVGFLTDNGVGDIPLHEAKKEVSRTWTWGTE</sequence>
<evidence type="ECO:0000259" key="1">
    <source>
        <dbReference type="Pfam" id="PF08553"/>
    </source>
</evidence>
<dbReference type="Proteomes" id="UP000419144">
    <property type="component" value="Unassembled WGS sequence"/>
</dbReference>
<name>A0A640KD48_LEITA</name>
<reference evidence="2" key="1">
    <citation type="submission" date="2019-11" db="EMBL/GenBank/DDBJ databases">
        <title>Leishmania tarentolae CDS.</title>
        <authorList>
            <person name="Goto Y."/>
            <person name="Yamagishi J."/>
        </authorList>
    </citation>
    <scope>NUCLEOTIDE SEQUENCE [LARGE SCALE GENOMIC DNA]</scope>
    <source>
        <strain evidence="2">Parrot Tar II</strain>
    </source>
</reference>
<evidence type="ECO:0000313" key="3">
    <source>
        <dbReference type="Proteomes" id="UP000419144"/>
    </source>
</evidence>
<organism evidence="2 3">
    <name type="scientific">Leishmania tarentolae</name>
    <name type="common">Sauroleishmania tarentolae</name>
    <dbReference type="NCBI Taxonomy" id="5689"/>
    <lineage>
        <taxon>Eukaryota</taxon>
        <taxon>Discoba</taxon>
        <taxon>Euglenozoa</taxon>
        <taxon>Kinetoplastea</taxon>
        <taxon>Metakinetoplastina</taxon>
        <taxon>Trypanosomatida</taxon>
        <taxon>Trypanosomatidae</taxon>
        <taxon>Leishmaniinae</taxon>
        <taxon>Leishmania</taxon>
        <taxon>lizard Leishmania</taxon>
    </lineage>
</organism>
<dbReference type="AlphaFoldDB" id="A0A640KD48"/>